<dbReference type="CDD" id="cd18126">
    <property type="entry name" value="GAPDH_I_C"/>
    <property type="match status" value="1"/>
</dbReference>
<feature type="binding site" evidence="4">
    <location>
        <position position="235"/>
    </location>
    <ligand>
        <name>D-glyceraldehyde 3-phosphate</name>
        <dbReference type="ChEBI" id="CHEBI:59776"/>
    </ligand>
</feature>
<evidence type="ECO:0000256" key="3">
    <source>
        <dbReference type="PIRSR" id="PIRSR000149-1"/>
    </source>
</evidence>
<dbReference type="NCBIfam" id="TIGR01534">
    <property type="entry name" value="GAPDH-I"/>
    <property type="match status" value="1"/>
</dbReference>
<dbReference type="GO" id="GO:0050661">
    <property type="term" value="F:NADP binding"/>
    <property type="evidence" value="ECO:0007669"/>
    <property type="project" value="InterPro"/>
</dbReference>
<dbReference type="PIRSF" id="PIRSF000149">
    <property type="entry name" value="GAP_DH"/>
    <property type="match status" value="1"/>
</dbReference>
<dbReference type="Gene3D" id="3.30.360.10">
    <property type="entry name" value="Dihydrodipicolinate Reductase, domain 2"/>
    <property type="match status" value="1"/>
</dbReference>
<dbReference type="GO" id="GO:0051287">
    <property type="term" value="F:NAD binding"/>
    <property type="evidence" value="ECO:0007669"/>
    <property type="project" value="InterPro"/>
</dbReference>
<dbReference type="InterPro" id="IPR020831">
    <property type="entry name" value="GlycerAld/Erythrose_P_DH"/>
</dbReference>
<dbReference type="GO" id="GO:0006006">
    <property type="term" value="P:glucose metabolic process"/>
    <property type="evidence" value="ECO:0007669"/>
    <property type="project" value="InterPro"/>
</dbReference>
<evidence type="ECO:0000313" key="9">
    <source>
        <dbReference type="EMBL" id="NOU96352.1"/>
    </source>
</evidence>
<accession>A0A972K4T7</accession>
<name>A0A972K4T7_9BACL</name>
<evidence type="ECO:0000256" key="5">
    <source>
        <dbReference type="PIRSR" id="PIRSR000149-3"/>
    </source>
</evidence>
<evidence type="ECO:0000256" key="2">
    <source>
        <dbReference type="ARBA" id="ARBA00023002"/>
    </source>
</evidence>
<comment type="caution">
    <text evidence="9">The sequence shown here is derived from an EMBL/GenBank/DDBJ whole genome shotgun (WGS) entry which is preliminary data.</text>
</comment>
<evidence type="ECO:0000259" key="8">
    <source>
        <dbReference type="SMART" id="SM00846"/>
    </source>
</evidence>
<proteinExistence type="inferred from homology"/>
<dbReference type="PRINTS" id="PR00078">
    <property type="entry name" value="G3PDHDRGNASE"/>
</dbReference>
<feature type="domain" description="Glyceraldehyde 3-phosphate dehydrogenase NAD(P) binding" evidence="8">
    <location>
        <begin position="3"/>
        <end position="154"/>
    </location>
</feature>
<keyword evidence="10" id="KW-1185">Reference proteome</keyword>
<dbReference type="Pfam" id="PF02800">
    <property type="entry name" value="Gp_dh_C"/>
    <property type="match status" value="1"/>
</dbReference>
<dbReference type="Pfam" id="PF00044">
    <property type="entry name" value="Gp_dh_N"/>
    <property type="match status" value="1"/>
</dbReference>
<dbReference type="SMART" id="SM00846">
    <property type="entry name" value="Gp_dh_N"/>
    <property type="match status" value="1"/>
</dbReference>
<feature type="binding site" evidence="5">
    <location>
        <position position="80"/>
    </location>
    <ligand>
        <name>NAD(+)</name>
        <dbReference type="ChEBI" id="CHEBI:57540"/>
    </ligand>
</feature>
<keyword evidence="5" id="KW-0547">Nucleotide-binding</keyword>
<feature type="active site" description="Nucleophile" evidence="3">
    <location>
        <position position="154"/>
    </location>
</feature>
<dbReference type="EMBL" id="WHOD01000097">
    <property type="protein sequence ID" value="NOU96352.1"/>
    <property type="molecule type" value="Genomic_DNA"/>
</dbReference>
<dbReference type="AlphaFoldDB" id="A0A972K4T7"/>
<evidence type="ECO:0000313" key="10">
    <source>
        <dbReference type="Proteomes" id="UP000641588"/>
    </source>
</evidence>
<evidence type="ECO:0000256" key="1">
    <source>
        <dbReference type="ARBA" id="ARBA00007406"/>
    </source>
</evidence>
<feature type="binding site" evidence="4">
    <location>
        <position position="184"/>
    </location>
    <ligand>
        <name>D-glyceraldehyde 3-phosphate</name>
        <dbReference type="ChEBI" id="CHEBI:59776"/>
    </ligand>
</feature>
<comment type="similarity">
    <text evidence="1 7">Belongs to the glyceraldehyde-3-phosphate dehydrogenase family.</text>
</comment>
<dbReference type="InterPro" id="IPR020828">
    <property type="entry name" value="GlycerAld_3-P_DH_NAD(P)-bd"/>
</dbReference>
<evidence type="ECO:0000256" key="6">
    <source>
        <dbReference type="PIRSR" id="PIRSR000149-4"/>
    </source>
</evidence>
<evidence type="ECO:0000256" key="7">
    <source>
        <dbReference type="RuleBase" id="RU000397"/>
    </source>
</evidence>
<dbReference type="SUPFAM" id="SSF51735">
    <property type="entry name" value="NAD(P)-binding Rossmann-fold domains"/>
    <property type="match status" value="1"/>
</dbReference>
<keyword evidence="2" id="KW-0560">Oxidoreductase</keyword>
<dbReference type="FunFam" id="3.40.50.720:FF:000001">
    <property type="entry name" value="Glyceraldehyde-3-phosphate dehydrogenase"/>
    <property type="match status" value="1"/>
</dbReference>
<dbReference type="InterPro" id="IPR036291">
    <property type="entry name" value="NAD(P)-bd_dom_sf"/>
</dbReference>
<dbReference type="GO" id="GO:0016620">
    <property type="term" value="F:oxidoreductase activity, acting on the aldehyde or oxo group of donors, NAD or NADP as acceptor"/>
    <property type="evidence" value="ECO:0007669"/>
    <property type="project" value="InterPro"/>
</dbReference>
<feature type="binding site" evidence="5">
    <location>
        <position position="316"/>
    </location>
    <ligand>
        <name>NAD(+)</name>
        <dbReference type="ChEBI" id="CHEBI:57540"/>
    </ligand>
</feature>
<sequence>MNNKIGISGMGRIGRLLVRKAFSEQRSGVAVSAINCSYPVETVAHLLKYDTIHGQWDANITVRNGKLHINENVIDMVNERDPSLIPWRKLGVDIAIDATGKFTDREGAGKHLTAGAEKVIITAPAKQADLTIVMGVNDSSYHPEQHRILSAASCTTNCVAPLLYILDRAFTVKNGWMTTVHSFTSDQNHMDNPHKDLRRARACTQSIIPTSTGVGRALAGVLPHLAPVIQGISIRVPTPDVSLVDLTVQLGRSVSYEEAVQVLQQAAAGEMSKFVGMVDTPLVSSDFIGSEYSAVIDGPSLMVTKDQMKVLAWYDNEWAYSCRVIDVAAMVANKIAKGAGIL</sequence>
<dbReference type="InterPro" id="IPR006424">
    <property type="entry name" value="Glyceraldehyde-3-P_DH_1"/>
</dbReference>
<keyword evidence="5" id="KW-0520">NAD</keyword>
<protein>
    <submittedName>
        <fullName evidence="9">Type I glyceraldehyde-3-phosphate dehydrogenase</fullName>
    </submittedName>
</protein>
<dbReference type="FunFam" id="3.30.360.10:FF:000002">
    <property type="entry name" value="Glyceraldehyde-3-phosphate dehydrogenase"/>
    <property type="match status" value="1"/>
</dbReference>
<dbReference type="Proteomes" id="UP000641588">
    <property type="component" value="Unassembled WGS sequence"/>
</dbReference>
<feature type="binding site" evidence="5">
    <location>
        <position position="122"/>
    </location>
    <ligand>
        <name>NAD(+)</name>
        <dbReference type="ChEBI" id="CHEBI:57540"/>
    </ligand>
</feature>
<dbReference type="Gene3D" id="3.40.50.720">
    <property type="entry name" value="NAD(P)-binding Rossmann-like Domain"/>
    <property type="match status" value="1"/>
</dbReference>
<feature type="binding site" evidence="4">
    <location>
        <begin position="212"/>
        <end position="213"/>
    </location>
    <ligand>
        <name>D-glyceraldehyde 3-phosphate</name>
        <dbReference type="ChEBI" id="CHEBI:59776"/>
    </ligand>
</feature>
<reference evidence="9" key="1">
    <citation type="submission" date="2019-10" db="EMBL/GenBank/DDBJ databases">
        <title>Description of Paenibacillus glebae sp. nov.</title>
        <authorList>
            <person name="Carlier A."/>
            <person name="Qi S."/>
        </authorList>
    </citation>
    <scope>NUCLEOTIDE SEQUENCE</scope>
    <source>
        <strain evidence="9">LMG 31456</strain>
    </source>
</reference>
<dbReference type="SUPFAM" id="SSF55347">
    <property type="entry name" value="Glyceraldehyde-3-phosphate dehydrogenase-like, C-terminal domain"/>
    <property type="match status" value="1"/>
</dbReference>
<feature type="binding site" evidence="4">
    <location>
        <begin position="153"/>
        <end position="155"/>
    </location>
    <ligand>
        <name>D-glyceraldehyde 3-phosphate</name>
        <dbReference type="ChEBI" id="CHEBI:59776"/>
    </ligand>
</feature>
<dbReference type="CDD" id="cd05214">
    <property type="entry name" value="GAPDH_I_N"/>
    <property type="match status" value="1"/>
</dbReference>
<gene>
    <name evidence="9" type="primary">gap</name>
    <name evidence="9" type="ORF">GC093_24505</name>
</gene>
<organism evidence="9 10">
    <name type="scientific">Paenibacillus foliorum</name>
    <dbReference type="NCBI Taxonomy" id="2654974"/>
    <lineage>
        <taxon>Bacteria</taxon>
        <taxon>Bacillati</taxon>
        <taxon>Bacillota</taxon>
        <taxon>Bacilli</taxon>
        <taxon>Bacillales</taxon>
        <taxon>Paenibacillaceae</taxon>
        <taxon>Paenibacillus</taxon>
    </lineage>
</organism>
<feature type="site" description="Activates thiol group during catalysis" evidence="6">
    <location>
        <position position="181"/>
    </location>
</feature>
<evidence type="ECO:0000256" key="4">
    <source>
        <dbReference type="PIRSR" id="PIRSR000149-2"/>
    </source>
</evidence>
<feature type="binding site" evidence="5">
    <location>
        <begin position="12"/>
        <end position="13"/>
    </location>
    <ligand>
        <name>NAD(+)</name>
        <dbReference type="ChEBI" id="CHEBI:57540"/>
    </ligand>
</feature>
<dbReference type="PANTHER" id="PTHR43148">
    <property type="entry name" value="GLYCERALDEHYDE-3-PHOSPHATE DEHYDROGENASE 2"/>
    <property type="match status" value="1"/>
</dbReference>
<dbReference type="InterPro" id="IPR020829">
    <property type="entry name" value="GlycerAld_3-P_DH_cat"/>
</dbReference>